<reference evidence="1" key="2">
    <citation type="submission" date="2020-06" db="EMBL/GenBank/DDBJ databases">
        <title>Helianthus annuus Genome sequencing and assembly Release 2.</title>
        <authorList>
            <person name="Gouzy J."/>
            <person name="Langlade N."/>
            <person name="Munos S."/>
        </authorList>
    </citation>
    <scope>NUCLEOTIDE SEQUENCE</scope>
    <source>
        <tissue evidence="1">Leaves</tissue>
    </source>
</reference>
<keyword evidence="2" id="KW-1185">Reference proteome</keyword>
<dbReference type="Gramene" id="mRNA:HanXRQr2_Chr12g0562201">
    <property type="protein sequence ID" value="CDS:HanXRQr2_Chr12g0562201.1"/>
    <property type="gene ID" value="HanXRQr2_Chr12g0562201"/>
</dbReference>
<comment type="caution">
    <text evidence="1">The sequence shown here is derived from an EMBL/GenBank/DDBJ whole genome shotgun (WGS) entry which is preliminary data.</text>
</comment>
<organism evidence="1 2">
    <name type="scientific">Helianthus annuus</name>
    <name type="common">Common sunflower</name>
    <dbReference type="NCBI Taxonomy" id="4232"/>
    <lineage>
        <taxon>Eukaryota</taxon>
        <taxon>Viridiplantae</taxon>
        <taxon>Streptophyta</taxon>
        <taxon>Embryophyta</taxon>
        <taxon>Tracheophyta</taxon>
        <taxon>Spermatophyta</taxon>
        <taxon>Magnoliopsida</taxon>
        <taxon>eudicotyledons</taxon>
        <taxon>Gunneridae</taxon>
        <taxon>Pentapetalae</taxon>
        <taxon>asterids</taxon>
        <taxon>campanulids</taxon>
        <taxon>Asterales</taxon>
        <taxon>Asteraceae</taxon>
        <taxon>Asteroideae</taxon>
        <taxon>Heliantheae alliance</taxon>
        <taxon>Heliantheae</taxon>
        <taxon>Helianthus</taxon>
    </lineage>
</organism>
<dbReference type="EMBL" id="MNCJ02000327">
    <property type="protein sequence ID" value="KAF5779663.1"/>
    <property type="molecule type" value="Genomic_DNA"/>
</dbReference>
<dbReference type="PROSITE" id="PS51257">
    <property type="entry name" value="PROKAR_LIPOPROTEIN"/>
    <property type="match status" value="1"/>
</dbReference>
<evidence type="ECO:0000313" key="2">
    <source>
        <dbReference type="Proteomes" id="UP000215914"/>
    </source>
</evidence>
<dbReference type="Proteomes" id="UP000215914">
    <property type="component" value="Unassembled WGS sequence"/>
</dbReference>
<accession>A0A9K3MYA5</accession>
<sequence length="58" mass="6629">MFTKSQDISWINHYYHQQPHGQLTLSCIFETLADNTEINIKLAALSMHSTCTNIMCAI</sequence>
<protein>
    <submittedName>
        <fullName evidence="1">Uncharacterized protein</fullName>
    </submittedName>
</protein>
<dbReference type="AlphaFoldDB" id="A0A9K3MYA5"/>
<evidence type="ECO:0000313" key="1">
    <source>
        <dbReference type="EMBL" id="KAF5779663.1"/>
    </source>
</evidence>
<gene>
    <name evidence="1" type="ORF">HanXRQr2_Chr12g0562201</name>
</gene>
<proteinExistence type="predicted"/>
<name>A0A9K3MYA5_HELAN</name>
<reference evidence="1" key="1">
    <citation type="journal article" date="2017" name="Nature">
        <title>The sunflower genome provides insights into oil metabolism, flowering and Asterid evolution.</title>
        <authorList>
            <person name="Badouin H."/>
            <person name="Gouzy J."/>
            <person name="Grassa C.J."/>
            <person name="Murat F."/>
            <person name="Staton S.E."/>
            <person name="Cottret L."/>
            <person name="Lelandais-Briere C."/>
            <person name="Owens G.L."/>
            <person name="Carrere S."/>
            <person name="Mayjonade B."/>
            <person name="Legrand L."/>
            <person name="Gill N."/>
            <person name="Kane N.C."/>
            <person name="Bowers J.E."/>
            <person name="Hubner S."/>
            <person name="Bellec A."/>
            <person name="Berard A."/>
            <person name="Berges H."/>
            <person name="Blanchet N."/>
            <person name="Boniface M.C."/>
            <person name="Brunel D."/>
            <person name="Catrice O."/>
            <person name="Chaidir N."/>
            <person name="Claudel C."/>
            <person name="Donnadieu C."/>
            <person name="Faraut T."/>
            <person name="Fievet G."/>
            <person name="Helmstetter N."/>
            <person name="King M."/>
            <person name="Knapp S.J."/>
            <person name="Lai Z."/>
            <person name="Le Paslier M.C."/>
            <person name="Lippi Y."/>
            <person name="Lorenzon L."/>
            <person name="Mandel J.R."/>
            <person name="Marage G."/>
            <person name="Marchand G."/>
            <person name="Marquand E."/>
            <person name="Bret-Mestries E."/>
            <person name="Morien E."/>
            <person name="Nambeesan S."/>
            <person name="Nguyen T."/>
            <person name="Pegot-Espagnet P."/>
            <person name="Pouilly N."/>
            <person name="Raftis F."/>
            <person name="Sallet E."/>
            <person name="Schiex T."/>
            <person name="Thomas J."/>
            <person name="Vandecasteele C."/>
            <person name="Vares D."/>
            <person name="Vear F."/>
            <person name="Vautrin S."/>
            <person name="Crespi M."/>
            <person name="Mangin B."/>
            <person name="Burke J.M."/>
            <person name="Salse J."/>
            <person name="Munos S."/>
            <person name="Vincourt P."/>
            <person name="Rieseberg L.H."/>
            <person name="Langlade N.B."/>
        </authorList>
    </citation>
    <scope>NUCLEOTIDE SEQUENCE</scope>
    <source>
        <tissue evidence="1">Leaves</tissue>
    </source>
</reference>